<dbReference type="EMBL" id="PDNZ01000001">
    <property type="protein sequence ID" value="PWW83358.1"/>
    <property type="molecule type" value="Genomic_DNA"/>
</dbReference>
<sequence>MKKYLVLDCCKRRKGGAGLLTVGFKYGGRKPEGRISGLKRRHKVFMSLPRTILLSFVFYLNIGCGSSRQISLDIQPDQAEYYAKGNHIVGSMKDNTVIAMYSLSKKVWINSSAGFNVLLKNIGDEPMVFSIENITVQVLNDADEDPLHVRIYSYDELVEKAERSAAVGAVFAGLEYWGNISQASKAGYSHTEGSFSGPEGYGTYTQTTYDPAAEQAARDAADDELKSDLAKIEYDKQERISSLSSILRKSTVFPGMMLAGEIRVAIPRQVDESASLSFLIDAAGDEHTVIFRLDDVPGR</sequence>
<gene>
    <name evidence="1" type="ORF">CR164_02060</name>
</gene>
<organism evidence="1 2">
    <name type="scientific">Prosthecochloris marina</name>
    <dbReference type="NCBI Taxonomy" id="2017681"/>
    <lineage>
        <taxon>Bacteria</taxon>
        <taxon>Pseudomonadati</taxon>
        <taxon>Chlorobiota</taxon>
        <taxon>Chlorobiia</taxon>
        <taxon>Chlorobiales</taxon>
        <taxon>Chlorobiaceae</taxon>
        <taxon>Prosthecochloris</taxon>
    </lineage>
</organism>
<evidence type="ECO:0000313" key="1">
    <source>
        <dbReference type="EMBL" id="PWW83358.1"/>
    </source>
</evidence>
<accession>A0A317TA15</accession>
<proteinExistence type="predicted"/>
<dbReference type="Proteomes" id="UP000246278">
    <property type="component" value="Unassembled WGS sequence"/>
</dbReference>
<protein>
    <submittedName>
        <fullName evidence="1">Uncharacterized protein</fullName>
    </submittedName>
</protein>
<comment type="caution">
    <text evidence="1">The sequence shown here is derived from an EMBL/GenBank/DDBJ whole genome shotgun (WGS) entry which is preliminary data.</text>
</comment>
<evidence type="ECO:0000313" key="2">
    <source>
        <dbReference type="Proteomes" id="UP000246278"/>
    </source>
</evidence>
<reference evidence="2" key="1">
    <citation type="submission" date="2017-10" db="EMBL/GenBank/DDBJ databases">
        <authorList>
            <person name="Gaisin V.A."/>
            <person name="Rysina M.S."/>
            <person name="Grouzdev D.S."/>
        </authorList>
    </citation>
    <scope>NUCLEOTIDE SEQUENCE [LARGE SCALE GENOMIC DNA]</scope>
    <source>
        <strain evidence="2">V1</strain>
    </source>
</reference>
<dbReference type="AlphaFoldDB" id="A0A317TA15"/>
<name>A0A317TA15_9CHLB</name>
<keyword evidence="2" id="KW-1185">Reference proteome</keyword>